<dbReference type="InterPro" id="IPR036179">
    <property type="entry name" value="Ig-like_dom_sf"/>
</dbReference>
<dbReference type="InterPro" id="IPR013151">
    <property type="entry name" value="Immunoglobulin_dom"/>
</dbReference>
<evidence type="ECO:0000313" key="17">
    <source>
        <dbReference type="Proteomes" id="UP000618051"/>
    </source>
</evidence>
<evidence type="ECO:0000256" key="7">
    <source>
        <dbReference type="ARBA" id="ARBA00022889"/>
    </source>
</evidence>
<dbReference type="InterPro" id="IPR001611">
    <property type="entry name" value="Leu-rich_rpt"/>
</dbReference>
<dbReference type="GO" id="GO:0005886">
    <property type="term" value="C:plasma membrane"/>
    <property type="evidence" value="ECO:0007669"/>
    <property type="project" value="UniProtKB-SubCell"/>
</dbReference>
<dbReference type="AlphaFoldDB" id="A0A835NPR3"/>
<dbReference type="PANTHER" id="PTHR24368">
    <property type="entry name" value="AMPHOTERIN-INDUCED PROTEIN"/>
    <property type="match status" value="1"/>
</dbReference>
<dbReference type="InterPro" id="IPR031283">
    <property type="entry name" value="AMIGO"/>
</dbReference>
<evidence type="ECO:0000256" key="6">
    <source>
        <dbReference type="ARBA" id="ARBA00022737"/>
    </source>
</evidence>
<dbReference type="PROSITE" id="PS51450">
    <property type="entry name" value="LRR"/>
    <property type="match status" value="2"/>
</dbReference>
<dbReference type="Pfam" id="PF00047">
    <property type="entry name" value="ig"/>
    <property type="match status" value="1"/>
</dbReference>
<dbReference type="EMBL" id="JADDUC020000005">
    <property type="protein sequence ID" value="KAI1239319.1"/>
    <property type="molecule type" value="Genomic_DNA"/>
</dbReference>
<comment type="caution">
    <text evidence="15">The sequence shown here is derived from an EMBL/GenBank/DDBJ whole genome shotgun (WGS) entry which is preliminary data.</text>
</comment>
<evidence type="ECO:0000256" key="9">
    <source>
        <dbReference type="ARBA" id="ARBA00023136"/>
    </source>
</evidence>
<feature type="transmembrane region" description="Helical" evidence="13">
    <location>
        <begin position="409"/>
        <end position="429"/>
    </location>
</feature>
<evidence type="ECO:0000256" key="8">
    <source>
        <dbReference type="ARBA" id="ARBA00022989"/>
    </source>
</evidence>
<evidence type="ECO:0000256" key="3">
    <source>
        <dbReference type="ARBA" id="ARBA00022614"/>
    </source>
</evidence>
<dbReference type="SMART" id="SM00409">
    <property type="entry name" value="IG"/>
    <property type="match status" value="1"/>
</dbReference>
<dbReference type="SUPFAM" id="SSF52058">
    <property type="entry name" value="L domain-like"/>
    <property type="match status" value="1"/>
</dbReference>
<evidence type="ECO:0000256" key="10">
    <source>
        <dbReference type="ARBA" id="ARBA00023157"/>
    </source>
</evidence>
<keyword evidence="11" id="KW-0325">Glycoprotein</keyword>
<dbReference type="SMART" id="SM00408">
    <property type="entry name" value="IGc2"/>
    <property type="match status" value="1"/>
</dbReference>
<dbReference type="PANTHER" id="PTHR24368:SF209">
    <property type="entry name" value="AMPHOTERIN-INDUCED PROTEIN 2"/>
    <property type="match status" value="1"/>
</dbReference>
<dbReference type="Pfam" id="PF13855">
    <property type="entry name" value="LRR_8"/>
    <property type="match status" value="1"/>
</dbReference>
<protein>
    <recommendedName>
        <fullName evidence="14">Ig-like domain-containing protein</fullName>
    </recommendedName>
</protein>
<dbReference type="InterPro" id="IPR007110">
    <property type="entry name" value="Ig-like_dom"/>
</dbReference>
<dbReference type="OrthoDB" id="676979at2759"/>
<keyword evidence="9 13" id="KW-0472">Membrane</keyword>
<keyword evidence="3" id="KW-0433">Leucine-rich repeat</keyword>
<reference evidence="16 17" key="2">
    <citation type="journal article" date="2021" name="J. Hered.">
        <title>Feather Gene Expression Elucidates the Developmental Basis of Plumage Iridescence in African Starlings.</title>
        <authorList>
            <person name="Rubenstein D.R."/>
            <person name="Corvelo A."/>
            <person name="MacManes M.D."/>
            <person name="Maia R."/>
            <person name="Narzisi G."/>
            <person name="Rousaki A."/>
            <person name="Vandenabeele P."/>
            <person name="Shawkey M.D."/>
            <person name="Solomon J."/>
        </authorList>
    </citation>
    <scope>NUCLEOTIDE SEQUENCE [LARGE SCALE GENOMIC DNA]</scope>
    <source>
        <strain evidence="16">SS15</strain>
    </source>
</reference>
<dbReference type="FunFam" id="3.80.10.10:FF:000170">
    <property type="entry name" value="amphoterin-induced protein 2 isoform X1"/>
    <property type="match status" value="1"/>
</dbReference>
<dbReference type="SUPFAM" id="SSF48726">
    <property type="entry name" value="Immunoglobulin"/>
    <property type="match status" value="1"/>
</dbReference>
<evidence type="ECO:0000259" key="14">
    <source>
        <dbReference type="PROSITE" id="PS50835"/>
    </source>
</evidence>
<dbReference type="InterPro" id="IPR003598">
    <property type="entry name" value="Ig_sub2"/>
</dbReference>
<keyword evidence="4 13" id="KW-0812">Transmembrane</keyword>
<keyword evidence="6" id="KW-0677">Repeat</keyword>
<evidence type="ECO:0000256" key="13">
    <source>
        <dbReference type="SAM" id="Phobius"/>
    </source>
</evidence>
<dbReference type="InterPro" id="IPR003599">
    <property type="entry name" value="Ig_sub"/>
</dbReference>
<evidence type="ECO:0000313" key="16">
    <source>
        <dbReference type="EMBL" id="KAI1239319.1"/>
    </source>
</evidence>
<dbReference type="GO" id="GO:0007420">
    <property type="term" value="P:brain development"/>
    <property type="evidence" value="ECO:0007669"/>
    <property type="project" value="TreeGrafter"/>
</dbReference>
<dbReference type="EMBL" id="JADDUC010000100">
    <property type="protein sequence ID" value="KAG0118825.1"/>
    <property type="molecule type" value="Genomic_DNA"/>
</dbReference>
<gene>
    <name evidence="16" type="ORF">IHE44_0012436</name>
    <name evidence="15" type="ORF">IHE44_015193</name>
</gene>
<reference evidence="15" key="1">
    <citation type="submission" date="2020-10" db="EMBL/GenBank/DDBJ databases">
        <title>Feather gene expression reveals the developmental basis of iridescence in African starlings.</title>
        <authorList>
            <person name="Rubenstein D.R."/>
        </authorList>
    </citation>
    <scope>NUCLEOTIDE SEQUENCE</scope>
    <source>
        <strain evidence="15">SS15</strain>
        <tissue evidence="15">Liver</tissue>
    </source>
</reference>
<evidence type="ECO:0000313" key="15">
    <source>
        <dbReference type="EMBL" id="KAG0118825.1"/>
    </source>
</evidence>
<feature type="domain" description="Ig-like" evidence="14">
    <location>
        <begin position="313"/>
        <end position="393"/>
    </location>
</feature>
<dbReference type="SMART" id="SM00369">
    <property type="entry name" value="LRR_TYP"/>
    <property type="match status" value="5"/>
</dbReference>
<dbReference type="InterPro" id="IPR032675">
    <property type="entry name" value="LRR_dom_sf"/>
</dbReference>
<dbReference type="Gene3D" id="3.80.10.10">
    <property type="entry name" value="Ribonuclease Inhibitor"/>
    <property type="match status" value="1"/>
</dbReference>
<keyword evidence="17" id="KW-1185">Reference proteome</keyword>
<dbReference type="Gene3D" id="2.60.40.10">
    <property type="entry name" value="Immunoglobulins"/>
    <property type="match status" value="1"/>
</dbReference>
<evidence type="ECO:0000256" key="11">
    <source>
        <dbReference type="ARBA" id="ARBA00023180"/>
    </source>
</evidence>
<keyword evidence="7" id="KW-0130">Cell adhesion</keyword>
<dbReference type="GO" id="GO:0007155">
    <property type="term" value="P:cell adhesion"/>
    <property type="evidence" value="ECO:0007669"/>
    <property type="project" value="UniProtKB-KW"/>
</dbReference>
<keyword evidence="5" id="KW-0732">Signal</keyword>
<dbReference type="Proteomes" id="UP000618051">
    <property type="component" value="Unassembled WGS sequence"/>
</dbReference>
<keyword evidence="12" id="KW-0393">Immunoglobulin domain</keyword>
<comment type="subcellular location">
    <subcellularLocation>
        <location evidence="1">Cell membrane</location>
        <topology evidence="1">Single-pass type I membrane protein</topology>
    </subcellularLocation>
</comment>
<organism evidence="15">
    <name type="scientific">Lamprotornis superbus</name>
    <dbReference type="NCBI Taxonomy" id="245042"/>
    <lineage>
        <taxon>Eukaryota</taxon>
        <taxon>Metazoa</taxon>
        <taxon>Chordata</taxon>
        <taxon>Craniata</taxon>
        <taxon>Vertebrata</taxon>
        <taxon>Euteleostomi</taxon>
        <taxon>Archelosauria</taxon>
        <taxon>Archosauria</taxon>
        <taxon>Dinosauria</taxon>
        <taxon>Saurischia</taxon>
        <taxon>Theropoda</taxon>
        <taxon>Coelurosauria</taxon>
        <taxon>Aves</taxon>
        <taxon>Neognathae</taxon>
        <taxon>Neoaves</taxon>
        <taxon>Telluraves</taxon>
        <taxon>Australaves</taxon>
        <taxon>Passeriformes</taxon>
        <taxon>Sturnidae</taxon>
        <taxon>Lamprotornis</taxon>
    </lineage>
</organism>
<dbReference type="InterPro" id="IPR003591">
    <property type="entry name" value="Leu-rich_rpt_typical-subtyp"/>
</dbReference>
<keyword evidence="8 13" id="KW-1133">Transmembrane helix</keyword>
<dbReference type="PROSITE" id="PS50835">
    <property type="entry name" value="IG_LIKE"/>
    <property type="match status" value="1"/>
</dbReference>
<evidence type="ECO:0000256" key="2">
    <source>
        <dbReference type="ARBA" id="ARBA00005670"/>
    </source>
</evidence>
<evidence type="ECO:0000256" key="5">
    <source>
        <dbReference type="ARBA" id="ARBA00022729"/>
    </source>
</evidence>
<name>A0A835NPR3_9PASS</name>
<dbReference type="InterPro" id="IPR013783">
    <property type="entry name" value="Ig-like_fold"/>
</dbReference>
<accession>A0A835NPR3</accession>
<dbReference type="SMART" id="SM00082">
    <property type="entry name" value="LRRCT"/>
    <property type="match status" value="1"/>
</dbReference>
<evidence type="ECO:0000256" key="12">
    <source>
        <dbReference type="ARBA" id="ARBA00023319"/>
    </source>
</evidence>
<evidence type="ECO:0000256" key="4">
    <source>
        <dbReference type="ARBA" id="ARBA00022692"/>
    </source>
</evidence>
<reference evidence="16" key="3">
    <citation type="submission" date="2022-01" db="EMBL/GenBank/DDBJ databases">
        <authorList>
            <person name="Rubenstein D.R."/>
        </authorList>
    </citation>
    <scope>NUCLEOTIDE SEQUENCE</scope>
    <source>
        <strain evidence="16">SS15</strain>
        <tissue evidence="16">Liver</tissue>
    </source>
</reference>
<keyword evidence="10" id="KW-1015">Disulfide bond</keyword>
<sequence length="579" mass="64603">MKRPSEAPATSAKLTAQTLPTRLGVFKVNCKGLACLLVFTVSVCGSAPGMCPAACICASDIVSCTNKNLTRVPGNLYKCMKRLDLSYNRIGILEPEWVPVLSEKLNTLIVNHNSISSINTGSFSTTPNLKYLDLSSNSLKTLGSPVFQELKALEILLLYNNQITQIESLAFGGLYKLQKLYLSYNLVSHFPLDLYVGKHKLTDLVLLDISFNHIQTMPIQRLSSVPAKQLSGIYLHGNPFYCDCVLYSMLVFWYQRHFSSVVDFKNEYSCLLQSDPRGHNKLPLLYDNVMNCSESTVNSSFQAFGFIHDGQVGDRLIVHCDSRISDTGTQFIWVSPDNRLLEPDRETDNFKVFPNGSLEITDAQLENSGLYSCIAINKKRLLNETIEVRINVSNFTVNRSHAHEAFNTAFTTLAACVASIILVLLYLYLTPCPCQCKAKKKKRKLNQSSAHPSILNSALPQELPADEKKASTGKRVVFLEPVHEPKQSQNGKVKLFPNDSVITESILKTTRTKSDSDSVNSVFSDTPFMPPAYLLTLGLGSTFSIFLKSITTTKKLNDIFNAEREHSSKMKRFLKTSRK</sequence>
<comment type="similarity">
    <text evidence="2">Belongs to the immunoglobulin superfamily. AMIGO family.</text>
</comment>
<proteinExistence type="inferred from homology"/>
<dbReference type="InterPro" id="IPR000483">
    <property type="entry name" value="Cys-rich_flank_reg_C"/>
</dbReference>
<evidence type="ECO:0000256" key="1">
    <source>
        <dbReference type="ARBA" id="ARBA00004251"/>
    </source>
</evidence>